<dbReference type="Proteomes" id="UP000051936">
    <property type="component" value="Unassembled WGS sequence"/>
</dbReference>
<evidence type="ECO:0000313" key="1">
    <source>
        <dbReference type="EMBL" id="KRQ03283.1"/>
    </source>
</evidence>
<accession>A0A0R3D0U2</accession>
<gene>
    <name evidence="1" type="ORF">AOQ71_31640</name>
</gene>
<name>A0A0R3D0U2_9BRAD</name>
<keyword evidence="2" id="KW-1185">Reference proteome</keyword>
<proteinExistence type="predicted"/>
<comment type="caution">
    <text evidence="1">The sequence shown here is derived from an EMBL/GenBank/DDBJ whole genome shotgun (WGS) entry which is preliminary data.</text>
</comment>
<dbReference type="AlphaFoldDB" id="A0A0R3D0U2"/>
<evidence type="ECO:0000313" key="2">
    <source>
        <dbReference type="Proteomes" id="UP000051936"/>
    </source>
</evidence>
<reference evidence="1 2" key="1">
    <citation type="submission" date="2015-09" db="EMBL/GenBank/DDBJ databases">
        <title>Draft Genome Sequence of Bradyrhizobium manausense Strain BR 3351T, a Novel Symbiotic Nitrogen-Fixing Alphaproteobacterium Isolated from Brazilian Amazon Rain Forest.</title>
        <authorList>
            <person name="De Araujo J.L."/>
            <person name="Zilli J.E."/>
        </authorList>
    </citation>
    <scope>NUCLEOTIDE SEQUENCE [LARGE SCALE GENOMIC DNA]</scope>
    <source>
        <strain evidence="1 2">BR3351</strain>
    </source>
</reference>
<organism evidence="1 2">
    <name type="scientific">Bradyrhizobium manausense</name>
    <dbReference type="NCBI Taxonomy" id="989370"/>
    <lineage>
        <taxon>Bacteria</taxon>
        <taxon>Pseudomonadati</taxon>
        <taxon>Pseudomonadota</taxon>
        <taxon>Alphaproteobacteria</taxon>
        <taxon>Hyphomicrobiales</taxon>
        <taxon>Nitrobacteraceae</taxon>
        <taxon>Bradyrhizobium</taxon>
    </lineage>
</organism>
<sequence>MGFAIVYAVPCTALPLGAVVVAVASAGVVVAAGWKLRLSCQPPGSGVPGDIPAGVPALACGMNGFDAPCMKPEACGFMVQLPGDIVVTPPPA</sequence>
<protein>
    <submittedName>
        <fullName evidence="1">Uncharacterized protein</fullName>
    </submittedName>
</protein>
<dbReference type="EMBL" id="LJYG01000108">
    <property type="protein sequence ID" value="KRQ03283.1"/>
    <property type="molecule type" value="Genomic_DNA"/>
</dbReference>